<organism evidence="2 3">
    <name type="scientific">Chryseobacterium defluvii</name>
    <dbReference type="NCBI Taxonomy" id="160396"/>
    <lineage>
        <taxon>Bacteria</taxon>
        <taxon>Pseudomonadati</taxon>
        <taxon>Bacteroidota</taxon>
        <taxon>Flavobacteriia</taxon>
        <taxon>Flavobacteriales</taxon>
        <taxon>Weeksellaceae</taxon>
        <taxon>Chryseobacterium group</taxon>
        <taxon>Chryseobacterium</taxon>
    </lineage>
</organism>
<feature type="chain" id="PRO_5019759290" description="Outer membrane protein with beta-barrel domain" evidence="1">
    <location>
        <begin position="19"/>
        <end position="350"/>
    </location>
</feature>
<sequence length="350" mass="39885">MKNTILLSALMLTASVMAFSQDNKSIRQQQENLNMRVNSYTVKIDSIISSEKKKMNGELDIIDKDFKEGKISVEEKKSHSNEIALKYEAIINEKVDAEKESFEEITRERVRKSVLGKSADEKKSEMKNLLNSMDVVVSGGYLNLAEKSKPFDFFNKPEEIRSASSLSYQLRFQMQVGAYTSPVFLNFGLGVRTDMYSAKKSTVFAQGNEKLFITGFTPKKLKYTQLKAEYLEIPLEMQFVLNPKYVEYDGEKFLDDSKRQWRIGAGIYGGVKIGSRIKYKYENEESGKNVFRQRVENGMNPFLFGAKLSIGYGGISLYVKKDLTPIFNDDALMNNKNGLQIGLEVFNLTF</sequence>
<evidence type="ECO:0000256" key="1">
    <source>
        <dbReference type="SAM" id="SignalP"/>
    </source>
</evidence>
<feature type="signal peptide" evidence="1">
    <location>
        <begin position="1"/>
        <end position="18"/>
    </location>
</feature>
<accession>A0A495SP76</accession>
<keyword evidence="3" id="KW-1185">Reference proteome</keyword>
<proteinExistence type="predicted"/>
<dbReference type="AlphaFoldDB" id="A0A495SP76"/>
<evidence type="ECO:0000313" key="3">
    <source>
        <dbReference type="Proteomes" id="UP000272428"/>
    </source>
</evidence>
<keyword evidence="1" id="KW-0732">Signal</keyword>
<evidence type="ECO:0008006" key="4">
    <source>
        <dbReference type="Google" id="ProtNLM"/>
    </source>
</evidence>
<evidence type="ECO:0000313" key="2">
    <source>
        <dbReference type="EMBL" id="RKT02088.1"/>
    </source>
</evidence>
<name>A0A495SP76_9FLAO</name>
<protein>
    <recommendedName>
        <fullName evidence="4">Outer membrane protein with beta-barrel domain</fullName>
    </recommendedName>
</protein>
<comment type="caution">
    <text evidence="2">The sequence shown here is derived from an EMBL/GenBank/DDBJ whole genome shotgun (WGS) entry which is preliminary data.</text>
</comment>
<dbReference type="RefSeq" id="WP_147462039.1">
    <property type="nucleotide sequence ID" value="NZ_RBXB01000001.1"/>
</dbReference>
<dbReference type="Proteomes" id="UP000272428">
    <property type="component" value="Unassembled WGS sequence"/>
</dbReference>
<reference evidence="2 3" key="1">
    <citation type="submission" date="2018-10" db="EMBL/GenBank/DDBJ databases">
        <title>Genomic Encyclopedia of Archaeal and Bacterial Type Strains, Phase II (KMG-II): from individual species to whole genera.</title>
        <authorList>
            <person name="Goeker M."/>
        </authorList>
    </citation>
    <scope>NUCLEOTIDE SEQUENCE [LARGE SCALE GENOMIC DNA]</scope>
    <source>
        <strain evidence="2 3">DSM 14219</strain>
    </source>
</reference>
<dbReference type="EMBL" id="RBXB01000001">
    <property type="protein sequence ID" value="RKT02088.1"/>
    <property type="molecule type" value="Genomic_DNA"/>
</dbReference>
<dbReference type="OrthoDB" id="1466811at2"/>
<gene>
    <name evidence="2" type="ORF">BCF58_1321</name>
</gene>